<dbReference type="RefSeq" id="WP_345207712.1">
    <property type="nucleotide sequence ID" value="NZ_BAABHX010000008.1"/>
</dbReference>
<reference evidence="2" key="1">
    <citation type="journal article" date="2019" name="Int. J. Syst. Evol. Microbiol.">
        <title>The Global Catalogue of Microorganisms (GCM) 10K type strain sequencing project: providing services to taxonomists for standard genome sequencing and annotation.</title>
        <authorList>
            <consortium name="The Broad Institute Genomics Platform"/>
            <consortium name="The Broad Institute Genome Sequencing Center for Infectious Disease"/>
            <person name="Wu L."/>
            <person name="Ma J."/>
        </authorList>
    </citation>
    <scope>NUCLEOTIDE SEQUENCE [LARGE SCALE GENOMIC DNA]</scope>
    <source>
        <strain evidence="2">JCM 18019</strain>
    </source>
</reference>
<gene>
    <name evidence="1" type="ORF">GCM10023210_38690</name>
</gene>
<evidence type="ECO:0000313" key="2">
    <source>
        <dbReference type="Proteomes" id="UP001500353"/>
    </source>
</evidence>
<protein>
    <recommendedName>
        <fullName evidence="3">Immunity protein 30 domain-containing protein</fullName>
    </recommendedName>
</protein>
<keyword evidence="2" id="KW-1185">Reference proteome</keyword>
<organism evidence="1 2">
    <name type="scientific">Chryseobacterium ginsengisoli</name>
    <dbReference type="NCBI Taxonomy" id="363853"/>
    <lineage>
        <taxon>Bacteria</taxon>
        <taxon>Pseudomonadati</taxon>
        <taxon>Bacteroidota</taxon>
        <taxon>Flavobacteriia</taxon>
        <taxon>Flavobacteriales</taxon>
        <taxon>Weeksellaceae</taxon>
        <taxon>Chryseobacterium group</taxon>
        <taxon>Chryseobacterium</taxon>
    </lineage>
</organism>
<proteinExistence type="predicted"/>
<name>A0ABP9MRP4_9FLAO</name>
<sequence>MNDQFLEIKTYIDNISSNDSSENFEYDHYPFLKNILESLTPKQHDDFVKEVFKWADYQLCFIADFLDSTDYELEGKYQSSYVFCECFSKINDVEYLRYIYINLEVYLMQRKFFKNDLILSIDDIINNLYLLVNHLRDENSIDFCLKMIENLND</sequence>
<accession>A0ABP9MRP4</accession>
<dbReference type="Proteomes" id="UP001500353">
    <property type="component" value="Unassembled WGS sequence"/>
</dbReference>
<evidence type="ECO:0008006" key="3">
    <source>
        <dbReference type="Google" id="ProtNLM"/>
    </source>
</evidence>
<evidence type="ECO:0000313" key="1">
    <source>
        <dbReference type="EMBL" id="GAA5100305.1"/>
    </source>
</evidence>
<comment type="caution">
    <text evidence="1">The sequence shown here is derived from an EMBL/GenBank/DDBJ whole genome shotgun (WGS) entry which is preliminary data.</text>
</comment>
<dbReference type="EMBL" id="BAABHX010000008">
    <property type="protein sequence ID" value="GAA5100305.1"/>
    <property type="molecule type" value="Genomic_DNA"/>
</dbReference>